<dbReference type="GeneTree" id="ENSGT00940000161820"/>
<reference evidence="1" key="2">
    <citation type="submission" date="2025-09" db="UniProtKB">
        <authorList>
            <consortium name="Ensembl"/>
        </authorList>
    </citation>
    <scope>IDENTIFICATION</scope>
</reference>
<dbReference type="Proteomes" id="UP000694425">
    <property type="component" value="Unplaced"/>
</dbReference>
<name>A0A8C7ER40_NEOVI</name>
<evidence type="ECO:0000313" key="1">
    <source>
        <dbReference type="Ensembl" id="ENSNVIP00000017192.1"/>
    </source>
</evidence>
<accession>A0A8C7ER40</accession>
<evidence type="ECO:0000313" key="2">
    <source>
        <dbReference type="Proteomes" id="UP000694425"/>
    </source>
</evidence>
<dbReference type="Ensembl" id="ENSNVIT00000020042.1">
    <property type="protein sequence ID" value="ENSNVIP00000017192.1"/>
    <property type="gene ID" value="ENSNVIG00000013467.1"/>
</dbReference>
<protein>
    <submittedName>
        <fullName evidence="1">Zinc finger protein 606</fullName>
    </submittedName>
</protein>
<dbReference type="AlphaFoldDB" id="A0A8C7ER40"/>
<sequence>MAAINPWASWGVLTDQSWGISAVDPWASWGESRPLAVGFYVLASPSTLLPRPGIRVGGLEPGWDARDSGPDLSLCRAGTGKDQ</sequence>
<keyword evidence="2" id="KW-1185">Reference proteome</keyword>
<proteinExistence type="predicted"/>
<reference evidence="1" key="1">
    <citation type="submission" date="2025-08" db="UniProtKB">
        <authorList>
            <consortium name="Ensembl"/>
        </authorList>
    </citation>
    <scope>IDENTIFICATION</scope>
</reference>
<organism evidence="1 2">
    <name type="scientific">Neovison vison</name>
    <name type="common">American mink</name>
    <name type="synonym">Mustela vison</name>
    <dbReference type="NCBI Taxonomy" id="452646"/>
    <lineage>
        <taxon>Eukaryota</taxon>
        <taxon>Metazoa</taxon>
        <taxon>Chordata</taxon>
        <taxon>Craniata</taxon>
        <taxon>Vertebrata</taxon>
        <taxon>Euteleostomi</taxon>
        <taxon>Mammalia</taxon>
        <taxon>Eutheria</taxon>
        <taxon>Laurasiatheria</taxon>
        <taxon>Carnivora</taxon>
        <taxon>Caniformia</taxon>
        <taxon>Musteloidea</taxon>
        <taxon>Mustelidae</taxon>
        <taxon>Mustelinae</taxon>
        <taxon>Neogale</taxon>
    </lineage>
</organism>